<dbReference type="EMBL" id="BQNB010011337">
    <property type="protein sequence ID" value="GJS89259.1"/>
    <property type="molecule type" value="Genomic_DNA"/>
</dbReference>
<evidence type="ECO:0000256" key="1">
    <source>
        <dbReference type="SAM" id="Coils"/>
    </source>
</evidence>
<dbReference type="InterPro" id="IPR012337">
    <property type="entry name" value="RNaseH-like_sf"/>
</dbReference>
<evidence type="ECO:0000313" key="3">
    <source>
        <dbReference type="Proteomes" id="UP001151760"/>
    </source>
</evidence>
<dbReference type="SUPFAM" id="SSF53098">
    <property type="entry name" value="Ribonuclease H-like"/>
    <property type="match status" value="1"/>
</dbReference>
<dbReference type="GO" id="GO:0003964">
    <property type="term" value="F:RNA-directed DNA polymerase activity"/>
    <property type="evidence" value="ECO:0007669"/>
    <property type="project" value="UniProtKB-KW"/>
</dbReference>
<dbReference type="InterPro" id="IPR036397">
    <property type="entry name" value="RNaseH_sf"/>
</dbReference>
<dbReference type="Gene3D" id="3.30.420.10">
    <property type="entry name" value="Ribonuclease H-like superfamily/Ribonuclease H"/>
    <property type="match status" value="1"/>
</dbReference>
<dbReference type="PANTHER" id="PTHR48475:SF2">
    <property type="entry name" value="RIBONUCLEASE H"/>
    <property type="match status" value="1"/>
</dbReference>
<sequence length="155" mass="18308">MNTAVAHPQENGLVERANKILMEGIKVRLGRERAGWVDELPNVLWAHRTSLKQSNDETPFSLTYRSECVILEDIRMPTHRIMMIKEDENKDELLLNMDLLQERREAAAIREAKYKTKMEWYYNQKVRLTSFKPDEYVFRRNEASRVEDQGKLGPK</sequence>
<keyword evidence="1" id="KW-0175">Coiled coil</keyword>
<name>A0ABQ4ZGG1_9ASTR</name>
<accession>A0ABQ4ZGG1</accession>
<comment type="caution">
    <text evidence="2">The sequence shown here is derived from an EMBL/GenBank/DDBJ whole genome shotgun (WGS) entry which is preliminary data.</text>
</comment>
<dbReference type="Proteomes" id="UP001151760">
    <property type="component" value="Unassembled WGS sequence"/>
</dbReference>
<reference evidence="2" key="2">
    <citation type="submission" date="2022-01" db="EMBL/GenBank/DDBJ databases">
        <authorList>
            <person name="Yamashiro T."/>
            <person name="Shiraishi A."/>
            <person name="Satake H."/>
            <person name="Nakayama K."/>
        </authorList>
    </citation>
    <scope>NUCLEOTIDE SEQUENCE</scope>
</reference>
<feature type="coiled-coil region" evidence="1">
    <location>
        <begin position="83"/>
        <end position="110"/>
    </location>
</feature>
<keyword evidence="2" id="KW-0548">Nucleotidyltransferase</keyword>
<gene>
    <name evidence="2" type="ORF">Tco_0771895</name>
</gene>
<protein>
    <submittedName>
        <fullName evidence="2">Reverse transcriptase domain-containing protein</fullName>
    </submittedName>
</protein>
<reference evidence="2" key="1">
    <citation type="journal article" date="2022" name="Int. J. Mol. Sci.">
        <title>Draft Genome of Tanacetum Coccineum: Genomic Comparison of Closely Related Tanacetum-Family Plants.</title>
        <authorList>
            <person name="Yamashiro T."/>
            <person name="Shiraishi A."/>
            <person name="Nakayama K."/>
            <person name="Satake H."/>
        </authorList>
    </citation>
    <scope>NUCLEOTIDE SEQUENCE</scope>
</reference>
<proteinExistence type="predicted"/>
<organism evidence="2 3">
    <name type="scientific">Tanacetum coccineum</name>
    <dbReference type="NCBI Taxonomy" id="301880"/>
    <lineage>
        <taxon>Eukaryota</taxon>
        <taxon>Viridiplantae</taxon>
        <taxon>Streptophyta</taxon>
        <taxon>Embryophyta</taxon>
        <taxon>Tracheophyta</taxon>
        <taxon>Spermatophyta</taxon>
        <taxon>Magnoliopsida</taxon>
        <taxon>eudicotyledons</taxon>
        <taxon>Gunneridae</taxon>
        <taxon>Pentapetalae</taxon>
        <taxon>asterids</taxon>
        <taxon>campanulids</taxon>
        <taxon>Asterales</taxon>
        <taxon>Asteraceae</taxon>
        <taxon>Asteroideae</taxon>
        <taxon>Anthemideae</taxon>
        <taxon>Anthemidinae</taxon>
        <taxon>Tanacetum</taxon>
    </lineage>
</organism>
<keyword evidence="2" id="KW-0695">RNA-directed DNA polymerase</keyword>
<keyword evidence="2" id="KW-0808">Transferase</keyword>
<dbReference type="PANTHER" id="PTHR48475">
    <property type="entry name" value="RIBONUCLEASE H"/>
    <property type="match status" value="1"/>
</dbReference>
<keyword evidence="3" id="KW-1185">Reference proteome</keyword>
<evidence type="ECO:0000313" key="2">
    <source>
        <dbReference type="EMBL" id="GJS89259.1"/>
    </source>
</evidence>